<feature type="compositionally biased region" description="Basic and acidic residues" evidence="1">
    <location>
        <begin position="34"/>
        <end position="61"/>
    </location>
</feature>
<evidence type="ECO:0000313" key="2">
    <source>
        <dbReference type="EMBL" id="KAJ7391446.1"/>
    </source>
</evidence>
<evidence type="ECO:0000256" key="1">
    <source>
        <dbReference type="SAM" id="MobiDB-lite"/>
    </source>
</evidence>
<dbReference type="EMBL" id="MU825406">
    <property type="protein sequence ID" value="KAJ7391446.1"/>
    <property type="molecule type" value="Genomic_DNA"/>
</dbReference>
<organism evidence="2 3">
    <name type="scientific">Desmophyllum pertusum</name>
    <dbReference type="NCBI Taxonomy" id="174260"/>
    <lineage>
        <taxon>Eukaryota</taxon>
        <taxon>Metazoa</taxon>
        <taxon>Cnidaria</taxon>
        <taxon>Anthozoa</taxon>
        <taxon>Hexacorallia</taxon>
        <taxon>Scleractinia</taxon>
        <taxon>Caryophylliina</taxon>
        <taxon>Caryophylliidae</taxon>
        <taxon>Desmophyllum</taxon>
    </lineage>
</organism>
<dbReference type="AlphaFoldDB" id="A0A9X0A0X8"/>
<gene>
    <name evidence="2" type="ORF">OS493_018493</name>
</gene>
<proteinExistence type="predicted"/>
<accession>A0A9X0A0X8</accession>
<feature type="region of interest" description="Disordered" evidence="1">
    <location>
        <begin position="20"/>
        <end position="66"/>
    </location>
</feature>
<protein>
    <recommendedName>
        <fullName evidence="4">SAP domain-containing protein</fullName>
    </recommendedName>
</protein>
<dbReference type="Proteomes" id="UP001163046">
    <property type="component" value="Unassembled WGS sequence"/>
</dbReference>
<dbReference type="OrthoDB" id="5988483at2759"/>
<keyword evidence="3" id="KW-1185">Reference proteome</keyword>
<feature type="region of interest" description="Disordered" evidence="1">
    <location>
        <begin position="1030"/>
        <end position="1051"/>
    </location>
</feature>
<evidence type="ECO:0000313" key="3">
    <source>
        <dbReference type="Proteomes" id="UP001163046"/>
    </source>
</evidence>
<sequence>MQHLIKPSLRYARRKFSMGKKSPSVSALLRKHLSKSDKNDDGFKENVLKRKREESETGESKRARKPFFGQSNVSANVLTKEESSIKEGLSSLPLCTGHDWYFERGRSESKNRARLDSRAASIIETDDEGAIIGTNRSKVSVSLDENLKELKKKVETTKRLEEKSRLLAVQAVGEHLHSTFPIISTQEAGRIYFASISTERKEAGDVVKKRKQSIEIYEVLSRHLNILQIYIRGTAFLLENRSSPLLETVQNFKTILDGFNSRTQLNTHIENKIGDVYRTALAYLDTKRDRDTIKFLLTKITSVTFMAKLQGTSNKHSLQNCSLTLPGKLEKFGAIMLELTEKKNLAELLPNEKQGLIRRQRDLIKERELRHRFQSGQIAGRKLKIEEFPDISAILEYEFGEGDRVKRGGGGLESHPKLTNDILYRAADNMTNMIDARRALLALAPEDFSISLSSCYNYTQNFRKGTLEAKRHHEGRGINVCISLHKAPDTAPIKDLVVNVHWSSANVNAILDEAAQNQCETFVDSYDAKQVVRPSDRHNLKTWRRCEYEDHTYDQSRNNAITPMSHLFLETEETHRESRLSPQLYPNTSNVLLGPPERQETVIHQKRTGKAITALRLSYYENETVFRSINELLYLLTLPQLDTYFRDPEHGKAQTIFQYHSKRNPIERVHAPEEKALAKHGPFGKVTQEPNTAEHRQVMEEMAEEVRGVFSHAKFGDNMHTFLALTEQRKLESPLVYKARSNVYSKELNIVWGINDKFEGEYAEDYQLLTNDTGSTVRTAWKDKYTTIVFDNSSPFLSHTLQPVPDYVRWYLSDGRCTTSLMNNDGTLQMALGTKILDLVFLCLRNLPPYAMRSIGVLCWCPIKEVEKSLKKKAEDMERDFNNSIEQQRWRQHPLYKEKREALEERKSNTTVPNTYLSSPPLLEEYSGDITTIPCTAKEITKLPLCSLKQVLHFHSIPTQGNKDQLVLRVLALRTGTTHLLFGRELEALEEIIKASKLAIGEQIKQNAIVGKVVYRKRTFQRDTMPSLKEMRPREGASVANQDRKGDSTPVPVEISLRNLTTIFDEIESMIKKTREVNKETSDPDNIEALTTPGTRVSVLWTKEDAMLGWKPGWYTAVVRCYNRPLDEITIEYSSEEGNRYVLSVKESVSRGSLKLLKATCDSDLYDEVTEIGAIIQVRWSKDDIKGTDWKAGWYFAEVQGFDPDEDTISIVYDKEPERVYQECVTAAISRGEIKLIKSVF</sequence>
<name>A0A9X0A0X8_9CNID</name>
<comment type="caution">
    <text evidence="2">The sequence shown here is derived from an EMBL/GenBank/DDBJ whole genome shotgun (WGS) entry which is preliminary data.</text>
</comment>
<evidence type="ECO:0008006" key="4">
    <source>
        <dbReference type="Google" id="ProtNLM"/>
    </source>
</evidence>
<reference evidence="2" key="1">
    <citation type="submission" date="2023-01" db="EMBL/GenBank/DDBJ databases">
        <title>Genome assembly of the deep-sea coral Lophelia pertusa.</title>
        <authorList>
            <person name="Herrera S."/>
            <person name="Cordes E."/>
        </authorList>
    </citation>
    <scope>NUCLEOTIDE SEQUENCE</scope>
    <source>
        <strain evidence="2">USNM1676648</strain>
        <tissue evidence="2">Polyp</tissue>
    </source>
</reference>